<proteinExistence type="predicted"/>
<evidence type="ECO:0000256" key="7">
    <source>
        <dbReference type="ARBA" id="ARBA00023136"/>
    </source>
</evidence>
<keyword evidence="2" id="KW-0813">Transport</keyword>
<gene>
    <name evidence="10" type="ORF">P9J83_00875</name>
</gene>
<evidence type="ECO:0000256" key="6">
    <source>
        <dbReference type="ARBA" id="ARBA00022989"/>
    </source>
</evidence>
<keyword evidence="6 8" id="KW-1133">Transmembrane helix</keyword>
<evidence type="ECO:0000256" key="3">
    <source>
        <dbReference type="ARBA" id="ARBA00022475"/>
    </source>
</evidence>
<feature type="transmembrane region" description="Helical" evidence="8">
    <location>
        <begin position="131"/>
        <end position="152"/>
    </location>
</feature>
<comment type="subcellular location">
    <subcellularLocation>
        <location evidence="1">Cell membrane</location>
        <topology evidence="1">Multi-pass membrane protein</topology>
    </subcellularLocation>
</comment>
<reference evidence="10" key="1">
    <citation type="submission" date="2023-04" db="EMBL/GenBank/DDBJ databases">
        <title>Assessment of the microbiological origin of a defect in Grana Padano cheese.</title>
        <authorList>
            <person name="Zago M."/>
            <person name="Rossetti L."/>
            <person name="Bonvini B."/>
            <person name="Carminati D."/>
            <person name="Giraffa G."/>
        </authorList>
    </citation>
    <scope>NUCLEOTIDE SEQUENCE</scope>
    <source>
        <strain evidence="10">4990</strain>
    </source>
</reference>
<evidence type="ECO:0000313" key="10">
    <source>
        <dbReference type="EMBL" id="MDS1002057.1"/>
    </source>
</evidence>
<keyword evidence="5 8" id="KW-0812">Transmembrane</keyword>
<keyword evidence="7 8" id="KW-0472">Membrane</keyword>
<keyword evidence="4 10" id="KW-0762">Sugar transport</keyword>
<organism evidence="10 11">
    <name type="scientific">Clostridium sporogenes</name>
    <dbReference type="NCBI Taxonomy" id="1509"/>
    <lineage>
        <taxon>Bacteria</taxon>
        <taxon>Bacillati</taxon>
        <taxon>Bacillota</taxon>
        <taxon>Clostridia</taxon>
        <taxon>Eubacteriales</taxon>
        <taxon>Clostridiaceae</taxon>
        <taxon>Clostridium</taxon>
    </lineage>
</organism>
<dbReference type="GO" id="GO:0009401">
    <property type="term" value="P:phosphoenolpyruvate-dependent sugar phosphotransferase system"/>
    <property type="evidence" value="ECO:0007669"/>
    <property type="project" value="InterPro"/>
</dbReference>
<evidence type="ECO:0000256" key="5">
    <source>
        <dbReference type="ARBA" id="ARBA00022692"/>
    </source>
</evidence>
<feature type="transmembrane region" description="Helical" evidence="8">
    <location>
        <begin position="302"/>
        <end position="324"/>
    </location>
</feature>
<sequence>MEILKGMGLLLFTLGLFSLFSFKAPKGSKAMSGLANAAVATFLVEAIHKYISGNFLGFTFLGKVGSVSGSMGGVAAAILVPISMGVNPIYAVVAGVALGGYGILPGFIAGYIIGLIAPIFDKKLPEGLNTIIGALLIAPLARFIAMGIDPVVNATLVNIGQMISIAAQQSPLIMGFLLGGIMKVVCTSPLSSMAVTAMLGLQGLAMGIAGIACVGGSFTNGIIFKRLKLGDKSNIIAVMLEPLTQAPIVTKNPIPIYGSNILGGGLAGLSAAYFNIINNAPGTASPIPGLLAPFGFNDPKKVLIAVIFAIIGGTIGGLVGSVVFKDFAKKDYKSDKILVNGINKSNNDINNIGSKTPTEIATDTADTNVDSLNAKSNTESNAF</sequence>
<evidence type="ECO:0000256" key="4">
    <source>
        <dbReference type="ARBA" id="ARBA00022597"/>
    </source>
</evidence>
<feature type="transmembrane region" description="Helical" evidence="8">
    <location>
        <begin position="89"/>
        <end position="119"/>
    </location>
</feature>
<dbReference type="PANTHER" id="PTHR40063:SF1">
    <property type="entry name" value="MEMBRANE PROTEIN"/>
    <property type="match status" value="1"/>
</dbReference>
<dbReference type="PANTHER" id="PTHR40063">
    <property type="entry name" value="MEMBRANE PROTEIN-RELATED"/>
    <property type="match status" value="1"/>
</dbReference>
<feature type="domain" description="Phosphotransferase system EIIC" evidence="9">
    <location>
        <begin position="29"/>
        <end position="326"/>
    </location>
</feature>
<feature type="transmembrane region" description="Helical" evidence="8">
    <location>
        <begin position="261"/>
        <end position="282"/>
    </location>
</feature>
<dbReference type="EMBL" id="JARUIS010000001">
    <property type="protein sequence ID" value="MDS1002057.1"/>
    <property type="molecule type" value="Genomic_DNA"/>
</dbReference>
<keyword evidence="3" id="KW-1003">Cell membrane</keyword>
<dbReference type="Proteomes" id="UP001182303">
    <property type="component" value="Unassembled WGS sequence"/>
</dbReference>
<accession>A0AAE4FI80</accession>
<dbReference type="Pfam" id="PF13303">
    <property type="entry name" value="PTS_EIIC_2"/>
    <property type="match status" value="1"/>
</dbReference>
<feature type="transmembrane region" description="Helical" evidence="8">
    <location>
        <begin position="203"/>
        <end position="224"/>
    </location>
</feature>
<comment type="caution">
    <text evidence="10">The sequence shown here is derived from an EMBL/GenBank/DDBJ whole genome shotgun (WGS) entry which is preliminary data.</text>
</comment>
<feature type="transmembrane region" description="Helical" evidence="8">
    <location>
        <begin position="61"/>
        <end position="82"/>
    </location>
</feature>
<dbReference type="RefSeq" id="WP_310942614.1">
    <property type="nucleotide sequence ID" value="NZ_JARUIS010000001.1"/>
</dbReference>
<evidence type="ECO:0000313" key="11">
    <source>
        <dbReference type="Proteomes" id="UP001182303"/>
    </source>
</evidence>
<feature type="transmembrane region" description="Helical" evidence="8">
    <location>
        <begin position="172"/>
        <end position="191"/>
    </location>
</feature>
<dbReference type="GO" id="GO:0005886">
    <property type="term" value="C:plasma membrane"/>
    <property type="evidence" value="ECO:0007669"/>
    <property type="project" value="UniProtKB-SubCell"/>
</dbReference>
<evidence type="ECO:0000256" key="1">
    <source>
        <dbReference type="ARBA" id="ARBA00004651"/>
    </source>
</evidence>
<dbReference type="AlphaFoldDB" id="A0AAE4FI80"/>
<evidence type="ECO:0000256" key="8">
    <source>
        <dbReference type="SAM" id="Phobius"/>
    </source>
</evidence>
<name>A0AAE4FI80_CLOSG</name>
<dbReference type="GO" id="GO:0008982">
    <property type="term" value="F:protein-N(PI)-phosphohistidine-sugar phosphotransferase activity"/>
    <property type="evidence" value="ECO:0007669"/>
    <property type="project" value="InterPro"/>
</dbReference>
<protein>
    <submittedName>
        <fullName evidence="10">PTS sugar transporter subunit IIC</fullName>
    </submittedName>
</protein>
<evidence type="ECO:0000256" key="2">
    <source>
        <dbReference type="ARBA" id="ARBA00022448"/>
    </source>
</evidence>
<dbReference type="InterPro" id="IPR003352">
    <property type="entry name" value="PTS_EIIC"/>
</dbReference>
<evidence type="ECO:0000259" key="9">
    <source>
        <dbReference type="Pfam" id="PF13303"/>
    </source>
</evidence>